<dbReference type="PANTHER" id="PTHR43495">
    <property type="entry name" value="GABA PERMEASE"/>
    <property type="match status" value="1"/>
</dbReference>
<feature type="domain" description="Amino acid permease/ SLC12A" evidence="10">
    <location>
        <begin position="37"/>
        <end position="467"/>
    </location>
</feature>
<dbReference type="RefSeq" id="WP_146481320.1">
    <property type="nucleotide sequence ID" value="NZ_CP042266.1"/>
</dbReference>
<comment type="subcellular location">
    <subcellularLocation>
        <location evidence="1">Membrane</location>
        <topology evidence="1">Multi-pass membrane protein</topology>
    </subcellularLocation>
</comment>
<feature type="transmembrane region" description="Helical" evidence="9">
    <location>
        <begin position="217"/>
        <end position="237"/>
    </location>
</feature>
<dbReference type="Pfam" id="PF00324">
    <property type="entry name" value="AA_permease"/>
    <property type="match status" value="1"/>
</dbReference>
<dbReference type="InterPro" id="IPR004841">
    <property type="entry name" value="AA-permease/SLC12A_dom"/>
</dbReference>
<feature type="transmembrane region" description="Helical" evidence="9">
    <location>
        <begin position="447"/>
        <end position="466"/>
    </location>
</feature>
<dbReference type="InterPro" id="IPR004840">
    <property type="entry name" value="Amino_acid_permease_CS"/>
</dbReference>
<evidence type="ECO:0000256" key="4">
    <source>
        <dbReference type="ARBA" id="ARBA00022692"/>
    </source>
</evidence>
<accession>A0A5B8IH95</accession>
<dbReference type="KEGG" id="sqz:FQU76_17480"/>
<dbReference type="GO" id="GO:0016020">
    <property type="term" value="C:membrane"/>
    <property type="evidence" value="ECO:0007669"/>
    <property type="project" value="UniProtKB-SubCell"/>
</dbReference>
<keyword evidence="4 9" id="KW-0812">Transmembrane</keyword>
<feature type="transmembrane region" description="Helical" evidence="9">
    <location>
        <begin position="62"/>
        <end position="81"/>
    </location>
</feature>
<dbReference type="GO" id="GO:0006865">
    <property type="term" value="P:amino acid transport"/>
    <property type="evidence" value="ECO:0007669"/>
    <property type="project" value="UniProtKB-KW"/>
</dbReference>
<dbReference type="FunFam" id="1.20.1740.10:FF:000001">
    <property type="entry name" value="Amino acid permease"/>
    <property type="match status" value="1"/>
</dbReference>
<dbReference type="PIRSF" id="PIRSF006060">
    <property type="entry name" value="AA_transporter"/>
    <property type="match status" value="1"/>
</dbReference>
<evidence type="ECO:0000313" key="11">
    <source>
        <dbReference type="EMBL" id="QDY77998.1"/>
    </source>
</evidence>
<feature type="transmembrane region" description="Helical" evidence="9">
    <location>
        <begin position="173"/>
        <end position="194"/>
    </location>
</feature>
<evidence type="ECO:0000256" key="5">
    <source>
        <dbReference type="ARBA" id="ARBA00022970"/>
    </source>
</evidence>
<feature type="transmembrane region" description="Helical" evidence="9">
    <location>
        <begin position="356"/>
        <end position="376"/>
    </location>
</feature>
<feature type="transmembrane region" description="Helical" evidence="9">
    <location>
        <begin position="142"/>
        <end position="161"/>
    </location>
</feature>
<feature type="region of interest" description="Disordered" evidence="8">
    <location>
        <begin position="1"/>
        <end position="24"/>
    </location>
</feature>
<evidence type="ECO:0000256" key="9">
    <source>
        <dbReference type="SAM" id="Phobius"/>
    </source>
</evidence>
<feature type="compositionally biased region" description="Low complexity" evidence="8">
    <location>
        <begin position="1"/>
        <end position="16"/>
    </location>
</feature>
<feature type="transmembrane region" description="Helical" evidence="9">
    <location>
        <begin position="296"/>
        <end position="320"/>
    </location>
</feature>
<evidence type="ECO:0000256" key="1">
    <source>
        <dbReference type="ARBA" id="ARBA00004141"/>
    </source>
</evidence>
<keyword evidence="12" id="KW-1185">Reference proteome</keyword>
<dbReference type="GO" id="GO:0055085">
    <property type="term" value="P:transmembrane transport"/>
    <property type="evidence" value="ECO:0007669"/>
    <property type="project" value="InterPro"/>
</dbReference>
<evidence type="ECO:0000256" key="8">
    <source>
        <dbReference type="SAM" id="MobiDB-lite"/>
    </source>
</evidence>
<evidence type="ECO:0000313" key="12">
    <source>
        <dbReference type="Proteomes" id="UP000320580"/>
    </source>
</evidence>
<comment type="similarity">
    <text evidence="2">Belongs to the amino acid-polyamine-organocation (APC) superfamily. Amino acid transporter (AAT) (TC 2.A.3.1) family.</text>
</comment>
<organism evidence="11 12">
    <name type="scientific">Streptomyces qinzhouensis</name>
    <dbReference type="NCBI Taxonomy" id="2599401"/>
    <lineage>
        <taxon>Bacteria</taxon>
        <taxon>Bacillati</taxon>
        <taxon>Actinomycetota</taxon>
        <taxon>Actinomycetes</taxon>
        <taxon>Kitasatosporales</taxon>
        <taxon>Streptomycetaceae</taxon>
        <taxon>Streptomyces</taxon>
    </lineage>
</organism>
<keyword evidence="6 9" id="KW-1133">Transmembrane helix</keyword>
<feature type="transmembrane region" description="Helical" evidence="9">
    <location>
        <begin position="425"/>
        <end position="441"/>
    </location>
</feature>
<dbReference type="Gene3D" id="1.20.1740.10">
    <property type="entry name" value="Amino acid/polyamine transporter I"/>
    <property type="match status" value="1"/>
</dbReference>
<keyword evidence="5" id="KW-0029">Amino-acid transport</keyword>
<feature type="transmembrane region" description="Helical" evidence="9">
    <location>
        <begin position="382"/>
        <end position="404"/>
    </location>
</feature>
<evidence type="ECO:0000256" key="6">
    <source>
        <dbReference type="ARBA" id="ARBA00022989"/>
    </source>
</evidence>
<dbReference type="AlphaFoldDB" id="A0A5B8IH95"/>
<evidence type="ECO:0000256" key="3">
    <source>
        <dbReference type="ARBA" id="ARBA00022448"/>
    </source>
</evidence>
<feature type="transmembrane region" description="Helical" evidence="9">
    <location>
        <begin position="35"/>
        <end position="56"/>
    </location>
</feature>
<protein>
    <submittedName>
        <fullName evidence="11">Amino acid permease</fullName>
    </submittedName>
</protein>
<keyword evidence="3" id="KW-0813">Transport</keyword>
<evidence type="ECO:0000259" key="10">
    <source>
        <dbReference type="Pfam" id="PF00324"/>
    </source>
</evidence>
<dbReference type="PROSITE" id="PS00218">
    <property type="entry name" value="AMINO_ACID_PERMEASE_1"/>
    <property type="match status" value="1"/>
</dbReference>
<dbReference type="EMBL" id="CP042266">
    <property type="protein sequence ID" value="QDY77998.1"/>
    <property type="molecule type" value="Genomic_DNA"/>
</dbReference>
<gene>
    <name evidence="11" type="ORF">FQU76_17480</name>
</gene>
<reference evidence="11 12" key="1">
    <citation type="submission" date="2019-07" db="EMBL/GenBank/DDBJ databases">
        <authorList>
            <person name="Zhu P."/>
        </authorList>
    </citation>
    <scope>NUCLEOTIDE SEQUENCE [LARGE SCALE GENOMIC DNA]</scope>
    <source>
        <strain evidence="11 12">SSL-25</strain>
    </source>
</reference>
<dbReference type="Proteomes" id="UP000320580">
    <property type="component" value="Chromosome"/>
</dbReference>
<feature type="transmembrane region" description="Helical" evidence="9">
    <location>
        <begin position="257"/>
        <end position="276"/>
    </location>
</feature>
<sequence>MTTAPRRPTAPAAPGTNVGPGAGNELRRGLGRRQMALLGLGSALGTGLFLGAGAAISVAGPAVLLSYAAGALIALVVAYALGEMVSALPVRGSFGTIAGRALGPFAGFSIRWIYWTALIVGIGSEVVAAAIYLRFWWPEVPLWAAVLVFAAAVTGVNATGVRNFGTTESVLSAIKAFAVVAFIVIGVVLIVFGLPDRPATGIGNWTEHGGFVPEGPMAIWLVMAIVLFSFAGIELVAVSAPEAKDPGPALRGALRTLVLRLTLFYLGAIAVMLAVLPWTEVSGGHGTEGSPFVTMFAAAGIPAAASVTNFVVLVTALSAANANLYAAGRMLHSLGDDRFAPRALGATTAHGVPRRAILCSALGFLATAGLTALFGARVFGVLLALGTFGIVAVWITVLLTLLAFRRDPDRPPSTLRLPGGRLTPVLGIAALLSVYATGFYVPEMRTACLVGVPALLVLAAAYALLVRPRRKTRGHRPGR</sequence>
<keyword evidence="7 9" id="KW-0472">Membrane</keyword>
<name>A0A5B8IH95_9ACTN</name>
<dbReference type="PANTHER" id="PTHR43495:SF5">
    <property type="entry name" value="GAMMA-AMINOBUTYRIC ACID PERMEASE"/>
    <property type="match status" value="1"/>
</dbReference>
<feature type="transmembrane region" description="Helical" evidence="9">
    <location>
        <begin position="112"/>
        <end position="136"/>
    </location>
</feature>
<proteinExistence type="inferred from homology"/>
<dbReference type="OrthoDB" id="5297508at2"/>
<evidence type="ECO:0000256" key="2">
    <source>
        <dbReference type="ARBA" id="ARBA00008583"/>
    </source>
</evidence>
<evidence type="ECO:0000256" key="7">
    <source>
        <dbReference type="ARBA" id="ARBA00023136"/>
    </source>
</evidence>